<accession>A0A1L3FBE2</accession>
<dbReference type="Pfam" id="PF13817">
    <property type="entry name" value="DDE_Tnp_IS66_C"/>
    <property type="match status" value="1"/>
</dbReference>
<name>A0A1L3FBE2_BRAJP</name>
<dbReference type="InterPro" id="IPR039552">
    <property type="entry name" value="IS66_C"/>
</dbReference>
<reference evidence="2 3" key="1">
    <citation type="submission" date="2016-11" db="EMBL/GenBank/DDBJ databases">
        <title>Complete Genome Sequence of Bradyrhizobium sp. strain J5, an isolated from soybean nodule in Hokkaido.</title>
        <authorList>
            <person name="Kanehara K."/>
        </authorList>
    </citation>
    <scope>NUCLEOTIDE SEQUENCE [LARGE SCALE GENOMIC DNA]</scope>
    <source>
        <strain evidence="2 3">J5</strain>
    </source>
</reference>
<proteinExistence type="predicted"/>
<protein>
    <recommendedName>
        <fullName evidence="1">Transposase IS66 C-terminal domain-containing protein</fullName>
    </recommendedName>
</protein>
<gene>
    <name evidence="2" type="ORF">BKD09_20000</name>
</gene>
<evidence type="ECO:0000313" key="2">
    <source>
        <dbReference type="EMBL" id="APG10614.1"/>
    </source>
</evidence>
<evidence type="ECO:0000313" key="3">
    <source>
        <dbReference type="Proteomes" id="UP000181962"/>
    </source>
</evidence>
<feature type="domain" description="Transposase IS66 C-terminal" evidence="1">
    <location>
        <begin position="49"/>
        <end position="78"/>
    </location>
</feature>
<dbReference type="EMBL" id="CP017637">
    <property type="protein sequence ID" value="APG10614.1"/>
    <property type="molecule type" value="Genomic_DNA"/>
</dbReference>
<organism evidence="2 3">
    <name type="scientific">Bradyrhizobium japonicum</name>
    <dbReference type="NCBI Taxonomy" id="375"/>
    <lineage>
        <taxon>Bacteria</taxon>
        <taxon>Pseudomonadati</taxon>
        <taxon>Pseudomonadota</taxon>
        <taxon>Alphaproteobacteria</taxon>
        <taxon>Hyphomicrobiales</taxon>
        <taxon>Nitrobacteraceae</taxon>
        <taxon>Bradyrhizobium</taxon>
    </lineage>
</organism>
<sequence length="89" mass="10321">MLKVSSSDFSHRTHHPALDTLSRWQGSTRFIDDDRVELHNNTVERLIRGIDPLAYLNDVLTRIVNEHPSRDIDQLLPWAYREQSLKAAA</sequence>
<evidence type="ECO:0000259" key="1">
    <source>
        <dbReference type="Pfam" id="PF13817"/>
    </source>
</evidence>
<dbReference type="Proteomes" id="UP000181962">
    <property type="component" value="Chromosome"/>
</dbReference>
<dbReference type="AlphaFoldDB" id="A0A1L3FBE2"/>